<dbReference type="CDD" id="cd02440">
    <property type="entry name" value="AdoMet_MTases"/>
    <property type="match status" value="1"/>
</dbReference>
<evidence type="ECO:0000256" key="6">
    <source>
        <dbReference type="ARBA" id="ARBA00022603"/>
    </source>
</evidence>
<dbReference type="Gene3D" id="3.40.50.150">
    <property type="entry name" value="Vaccinia Virus protein VP39"/>
    <property type="match status" value="1"/>
</dbReference>
<sequence>MTDWTEAADKLATQVTSNAPEWRDAVTATPRHVLVPRWWEPTRKHPFEWQLVTPDAADPLSQVYSDETLVTRVGALHADHAGPEGRAHGAPTSSSTLPGLIVRMLHLLDARPGQRVLDIGTGSGYSAALLGYRLGDNRVTSVDVDPYLVQIARERLATFGRAPEIAAVDATGELPGEDYDRMIATVSVRPVPASWLSALRPGGRIVTTIAGTSLLVSAELGRDLVAQGRVQLDPASFMRTRTTVDYPARLDNVYAAARDSDGDQVRSLTQPVPNLWTDWELRALYELDSANIEHRSATDDNGDAILWLLAADGSWARAEEGAGRVHQSGSRRLWDDLDRVRARWEEAGRFPLHQLDVEFTPETTSVTSPDGYWTIQL</sequence>
<proteinExistence type="inferred from homology"/>
<keyword evidence="8" id="KW-0949">S-adenosyl-L-methionine</keyword>
<dbReference type="RefSeq" id="WP_132409440.1">
    <property type="nucleotide sequence ID" value="NZ_SMKA01000107.1"/>
</dbReference>
<keyword evidence="7 12" id="KW-0808">Transferase</keyword>
<dbReference type="AlphaFoldDB" id="A0A4R4PVP4"/>
<protein>
    <recommendedName>
        <fullName evidence="4">Protein-L-isoaspartate O-methyltransferase</fullName>
        <ecNumber evidence="3">2.1.1.77</ecNumber>
    </recommendedName>
    <alternativeName>
        <fullName evidence="11">L-isoaspartyl protein carboxyl methyltransferase</fullName>
    </alternativeName>
    <alternativeName>
        <fullName evidence="9">Protein L-isoaspartyl methyltransferase</fullName>
    </alternativeName>
    <alternativeName>
        <fullName evidence="10">Protein-beta-aspartate methyltransferase</fullName>
    </alternativeName>
</protein>
<dbReference type="GO" id="GO:0004719">
    <property type="term" value="F:protein-L-isoaspartate (D-aspartate) O-methyltransferase activity"/>
    <property type="evidence" value="ECO:0007669"/>
    <property type="project" value="UniProtKB-EC"/>
</dbReference>
<evidence type="ECO:0000256" key="3">
    <source>
        <dbReference type="ARBA" id="ARBA00011890"/>
    </source>
</evidence>
<organism evidence="12 13">
    <name type="scientific">Kribbella albertanoniae</name>
    <dbReference type="NCBI Taxonomy" id="1266829"/>
    <lineage>
        <taxon>Bacteria</taxon>
        <taxon>Bacillati</taxon>
        <taxon>Actinomycetota</taxon>
        <taxon>Actinomycetes</taxon>
        <taxon>Propionibacteriales</taxon>
        <taxon>Kribbellaceae</taxon>
        <taxon>Kribbella</taxon>
    </lineage>
</organism>
<evidence type="ECO:0000313" key="13">
    <source>
        <dbReference type="Proteomes" id="UP000295075"/>
    </source>
</evidence>
<dbReference type="SUPFAM" id="SSF53335">
    <property type="entry name" value="S-adenosyl-L-methionine-dependent methyltransferases"/>
    <property type="match status" value="1"/>
</dbReference>
<evidence type="ECO:0000256" key="4">
    <source>
        <dbReference type="ARBA" id="ARBA00013346"/>
    </source>
</evidence>
<name>A0A4R4PVP4_9ACTN</name>
<reference evidence="12 13" key="1">
    <citation type="submission" date="2019-03" db="EMBL/GenBank/DDBJ databases">
        <title>Draft genome sequences of novel Actinobacteria.</title>
        <authorList>
            <person name="Sahin N."/>
            <person name="Ay H."/>
            <person name="Saygin H."/>
        </authorList>
    </citation>
    <scope>NUCLEOTIDE SEQUENCE [LARGE SCALE GENOMIC DNA]</scope>
    <source>
        <strain evidence="12 13">JCM 30547</strain>
    </source>
</reference>
<evidence type="ECO:0000256" key="2">
    <source>
        <dbReference type="ARBA" id="ARBA00005369"/>
    </source>
</evidence>
<dbReference type="InterPro" id="IPR029063">
    <property type="entry name" value="SAM-dependent_MTases_sf"/>
</dbReference>
<evidence type="ECO:0000256" key="9">
    <source>
        <dbReference type="ARBA" id="ARBA00030757"/>
    </source>
</evidence>
<dbReference type="Proteomes" id="UP000295075">
    <property type="component" value="Unassembled WGS sequence"/>
</dbReference>
<dbReference type="Pfam" id="PF01135">
    <property type="entry name" value="PCMT"/>
    <property type="match status" value="1"/>
</dbReference>
<evidence type="ECO:0000256" key="11">
    <source>
        <dbReference type="ARBA" id="ARBA00031350"/>
    </source>
</evidence>
<comment type="caution">
    <text evidence="12">The sequence shown here is derived from an EMBL/GenBank/DDBJ whole genome shotgun (WGS) entry which is preliminary data.</text>
</comment>
<dbReference type="EC" id="2.1.1.77" evidence="3"/>
<dbReference type="GO" id="GO:0005737">
    <property type="term" value="C:cytoplasm"/>
    <property type="evidence" value="ECO:0007669"/>
    <property type="project" value="UniProtKB-SubCell"/>
</dbReference>
<keyword evidence="13" id="KW-1185">Reference proteome</keyword>
<evidence type="ECO:0000256" key="1">
    <source>
        <dbReference type="ARBA" id="ARBA00004496"/>
    </source>
</evidence>
<gene>
    <name evidence="12" type="ORF">E1261_22210</name>
</gene>
<evidence type="ECO:0000256" key="10">
    <source>
        <dbReference type="ARBA" id="ARBA00031323"/>
    </source>
</evidence>
<accession>A0A4R4PVP4</accession>
<keyword evidence="5" id="KW-0963">Cytoplasm</keyword>
<evidence type="ECO:0000313" key="12">
    <source>
        <dbReference type="EMBL" id="TDC26540.1"/>
    </source>
</evidence>
<evidence type="ECO:0000256" key="7">
    <source>
        <dbReference type="ARBA" id="ARBA00022679"/>
    </source>
</evidence>
<dbReference type="OrthoDB" id="4280289at2"/>
<comment type="similarity">
    <text evidence="2">Belongs to the methyltransferase superfamily. L-isoaspartyl/D-aspartyl protein methyltransferase family.</text>
</comment>
<dbReference type="EMBL" id="SMKA01000107">
    <property type="protein sequence ID" value="TDC26540.1"/>
    <property type="molecule type" value="Genomic_DNA"/>
</dbReference>
<dbReference type="PANTHER" id="PTHR11579:SF0">
    <property type="entry name" value="PROTEIN-L-ISOASPARTATE(D-ASPARTATE) O-METHYLTRANSFERASE"/>
    <property type="match status" value="1"/>
</dbReference>
<evidence type="ECO:0000256" key="5">
    <source>
        <dbReference type="ARBA" id="ARBA00022490"/>
    </source>
</evidence>
<dbReference type="PANTHER" id="PTHR11579">
    <property type="entry name" value="PROTEIN-L-ISOASPARTATE O-METHYLTRANSFERASE"/>
    <property type="match status" value="1"/>
</dbReference>
<dbReference type="GO" id="GO:0032259">
    <property type="term" value="P:methylation"/>
    <property type="evidence" value="ECO:0007669"/>
    <property type="project" value="UniProtKB-KW"/>
</dbReference>
<dbReference type="InterPro" id="IPR000682">
    <property type="entry name" value="PCMT"/>
</dbReference>
<keyword evidence="6 12" id="KW-0489">Methyltransferase</keyword>
<comment type="subcellular location">
    <subcellularLocation>
        <location evidence="1">Cytoplasm</location>
    </subcellularLocation>
</comment>
<evidence type="ECO:0000256" key="8">
    <source>
        <dbReference type="ARBA" id="ARBA00022691"/>
    </source>
</evidence>